<dbReference type="AlphaFoldDB" id="A0A0U1KSV8"/>
<dbReference type="PANTHER" id="PTHR32089">
    <property type="entry name" value="METHYL-ACCEPTING CHEMOTAXIS PROTEIN MCPB"/>
    <property type="match status" value="1"/>
</dbReference>
<sequence length="278" mass="30336">MNSDNQTILDKVAAVLPLVHRAFDGEIGVALADNEKFLLYHPAKDLDFRTKLNTPPFKEGSAVDILIRKKLPYLKMDMDEQLHGFPYRVMAVAIYNDNKEIIGAIIISQSLDQQATLKNMAGNLLNSISTLASTAEEITAQSEEMAGITRTLAETAKDSQKQILETNRVLGFIKEIANQTNLLGLNAAIEAARVGEQGRGFGVVAEEIRKLAANSTESISKINVIISGIQSDSAVNYNQIEQVEVGISQVTEAIAHMAAATQELRAMAHLLDEKAENF</sequence>
<evidence type="ECO:0000313" key="4">
    <source>
        <dbReference type="EMBL" id="CQR70199.1"/>
    </source>
</evidence>
<dbReference type="SUPFAM" id="SSF58104">
    <property type="entry name" value="Methyl-accepting chemotaxis protein (MCP) signaling domain"/>
    <property type="match status" value="1"/>
</dbReference>
<feature type="domain" description="Methyl-accepting transducer" evidence="3">
    <location>
        <begin position="107"/>
        <end position="278"/>
    </location>
</feature>
<dbReference type="Proteomes" id="UP000049855">
    <property type="component" value="Unassembled WGS sequence"/>
</dbReference>
<evidence type="ECO:0000256" key="2">
    <source>
        <dbReference type="PROSITE-ProRule" id="PRU00284"/>
    </source>
</evidence>
<dbReference type="RefSeq" id="WP_021170816.1">
    <property type="nucleotide sequence ID" value="NZ_CTRP01000002.1"/>
</dbReference>
<accession>A0A0U1KSV8</accession>
<organism evidence="4 5">
    <name type="scientific">Sporomusa ovata</name>
    <dbReference type="NCBI Taxonomy" id="2378"/>
    <lineage>
        <taxon>Bacteria</taxon>
        <taxon>Bacillati</taxon>
        <taxon>Bacillota</taxon>
        <taxon>Negativicutes</taxon>
        <taxon>Selenomonadales</taxon>
        <taxon>Sporomusaceae</taxon>
        <taxon>Sporomusa</taxon>
    </lineage>
</organism>
<dbReference type="EMBL" id="CTRP01000002">
    <property type="protein sequence ID" value="CQR70199.1"/>
    <property type="molecule type" value="Genomic_DNA"/>
</dbReference>
<keyword evidence="1 2" id="KW-0807">Transducer</keyword>
<gene>
    <name evidence="4" type="ORF">SpAn4DRAFT_4711</name>
</gene>
<proteinExistence type="predicted"/>
<evidence type="ECO:0000259" key="3">
    <source>
        <dbReference type="PROSITE" id="PS50111"/>
    </source>
</evidence>
<name>A0A0U1KSV8_9FIRM</name>
<dbReference type="PANTHER" id="PTHR32089:SF112">
    <property type="entry name" value="LYSOZYME-LIKE PROTEIN-RELATED"/>
    <property type="match status" value="1"/>
</dbReference>
<reference evidence="5" key="1">
    <citation type="submission" date="2015-03" db="EMBL/GenBank/DDBJ databases">
        <authorList>
            <person name="Nijsse Bart"/>
        </authorList>
    </citation>
    <scope>NUCLEOTIDE SEQUENCE [LARGE SCALE GENOMIC DNA]</scope>
</reference>
<dbReference type="PROSITE" id="PS50111">
    <property type="entry name" value="CHEMOTAXIS_TRANSDUC_2"/>
    <property type="match status" value="1"/>
</dbReference>
<dbReference type="SMART" id="SM00283">
    <property type="entry name" value="MA"/>
    <property type="match status" value="1"/>
</dbReference>
<dbReference type="GO" id="GO:0016020">
    <property type="term" value="C:membrane"/>
    <property type="evidence" value="ECO:0007669"/>
    <property type="project" value="InterPro"/>
</dbReference>
<dbReference type="GO" id="GO:0007165">
    <property type="term" value="P:signal transduction"/>
    <property type="evidence" value="ECO:0007669"/>
    <property type="project" value="UniProtKB-KW"/>
</dbReference>
<evidence type="ECO:0000256" key="1">
    <source>
        <dbReference type="ARBA" id="ARBA00023224"/>
    </source>
</evidence>
<dbReference type="Gene3D" id="1.10.287.950">
    <property type="entry name" value="Methyl-accepting chemotaxis protein"/>
    <property type="match status" value="1"/>
</dbReference>
<protein>
    <submittedName>
        <fullName evidence="4">Methyl-accepting chemotaxis protein</fullName>
    </submittedName>
</protein>
<dbReference type="InterPro" id="IPR004089">
    <property type="entry name" value="MCPsignal_dom"/>
</dbReference>
<evidence type="ECO:0000313" key="5">
    <source>
        <dbReference type="Proteomes" id="UP000049855"/>
    </source>
</evidence>
<dbReference type="Pfam" id="PF00015">
    <property type="entry name" value="MCPsignal"/>
    <property type="match status" value="1"/>
</dbReference>
<keyword evidence="5" id="KW-1185">Reference proteome</keyword>